<protein>
    <submittedName>
        <fullName evidence="1">Uncharacterized protein</fullName>
    </submittedName>
</protein>
<comment type="caution">
    <text evidence="1">The sequence shown here is derived from an EMBL/GenBank/DDBJ whole genome shotgun (WGS) entry which is preliminary data.</text>
</comment>
<dbReference type="EMBL" id="MCGT01000010">
    <property type="protein sequence ID" value="ORX56146.1"/>
    <property type="molecule type" value="Genomic_DNA"/>
</dbReference>
<dbReference type="AlphaFoldDB" id="A0A1X2GKE2"/>
<evidence type="ECO:0000313" key="2">
    <source>
        <dbReference type="Proteomes" id="UP000242146"/>
    </source>
</evidence>
<sequence length="151" mass="16480">MPCHGSIIIKFYKVRAHGRRIGIGDSVELTCQLGRVASLQIHDPVCATHVCNFNLAKLPPGKGNSNMTILTDCEGDAAGLCQPLRETAAKDIARDHLAVSVHKKVRAKVIHQLIAKDNLGPEATGRWEKINNPSFFLFLTFPVGGRGRDTE</sequence>
<proteinExistence type="predicted"/>
<evidence type="ECO:0000313" key="1">
    <source>
        <dbReference type="EMBL" id="ORX56146.1"/>
    </source>
</evidence>
<name>A0A1X2GKE2_9FUNG</name>
<organism evidence="1 2">
    <name type="scientific">Hesseltinella vesiculosa</name>
    <dbReference type="NCBI Taxonomy" id="101127"/>
    <lineage>
        <taxon>Eukaryota</taxon>
        <taxon>Fungi</taxon>
        <taxon>Fungi incertae sedis</taxon>
        <taxon>Mucoromycota</taxon>
        <taxon>Mucoromycotina</taxon>
        <taxon>Mucoromycetes</taxon>
        <taxon>Mucorales</taxon>
        <taxon>Cunninghamellaceae</taxon>
        <taxon>Hesseltinella</taxon>
    </lineage>
</organism>
<keyword evidence="2" id="KW-1185">Reference proteome</keyword>
<reference evidence="1 2" key="1">
    <citation type="submission" date="2016-07" db="EMBL/GenBank/DDBJ databases">
        <title>Pervasive Adenine N6-methylation of Active Genes in Fungi.</title>
        <authorList>
            <consortium name="DOE Joint Genome Institute"/>
            <person name="Mondo S.J."/>
            <person name="Dannebaum R.O."/>
            <person name="Kuo R.C."/>
            <person name="Labutti K."/>
            <person name="Haridas S."/>
            <person name="Kuo A."/>
            <person name="Salamov A."/>
            <person name="Ahrendt S.R."/>
            <person name="Lipzen A."/>
            <person name="Sullivan W."/>
            <person name="Andreopoulos W.B."/>
            <person name="Clum A."/>
            <person name="Lindquist E."/>
            <person name="Daum C."/>
            <person name="Ramamoorthy G.K."/>
            <person name="Gryganskyi A."/>
            <person name="Culley D."/>
            <person name="Magnuson J.K."/>
            <person name="James T.Y."/>
            <person name="O'Malley M.A."/>
            <person name="Stajich J.E."/>
            <person name="Spatafora J.W."/>
            <person name="Visel A."/>
            <person name="Grigoriev I.V."/>
        </authorList>
    </citation>
    <scope>NUCLEOTIDE SEQUENCE [LARGE SCALE GENOMIC DNA]</scope>
    <source>
        <strain evidence="1 2">NRRL 3301</strain>
    </source>
</reference>
<dbReference type="Proteomes" id="UP000242146">
    <property type="component" value="Unassembled WGS sequence"/>
</dbReference>
<gene>
    <name evidence="1" type="ORF">DM01DRAFT_198198</name>
</gene>
<accession>A0A1X2GKE2</accession>